<accession>A0A8S3VJ88</accession>
<keyword evidence="2" id="KW-0472">Membrane</keyword>
<reference evidence="4" key="1">
    <citation type="submission" date="2021-03" db="EMBL/GenBank/DDBJ databases">
        <authorList>
            <person name="Bekaert M."/>
        </authorList>
    </citation>
    <scope>NUCLEOTIDE SEQUENCE</scope>
</reference>
<evidence type="ECO:0000313" key="4">
    <source>
        <dbReference type="EMBL" id="CAG2257277.1"/>
    </source>
</evidence>
<protein>
    <recommendedName>
        <fullName evidence="6">TNFR-Cys domain-containing protein</fullName>
    </recommendedName>
</protein>
<keyword evidence="3" id="KW-0732">Signal</keyword>
<sequence>MKGRNCIIIVLWNLLLSKQTACSYCHKYIGERKVPFCCNNSELKDGLCIDCSPGFISVDGEPCKKCPLGRYGRKCNKRCLCNQNRCNNVHGCIDITHTSTETSSGGSSEIFTVTTVNSIRTSTYKGYSEQTENSTDLASTYSVIYTSEHETTVFQNRKKRTQETVKISYQGLLEREILVYSLCAAGFTLCIVVCVACFCCKTLKRRKAVDINVREENNENMNISDHNLLGSYDFIDEDAMLQISSIVKTRTESIKSSNSYSFTGSTNSDGYLDPIPIMKISHSNTSKSEPDIKNETSSDINPYQTIDHHPVEISHEYTRCGVVQDIELVDIGRSRKNGNSSNGGFQRRQTKHNRNLNNEMNINKYHQSESDLTKCTKSSCPSMKCRSSY</sequence>
<keyword evidence="5" id="KW-1185">Reference proteome</keyword>
<organism evidence="4 5">
    <name type="scientific">Mytilus edulis</name>
    <name type="common">Blue mussel</name>
    <dbReference type="NCBI Taxonomy" id="6550"/>
    <lineage>
        <taxon>Eukaryota</taxon>
        <taxon>Metazoa</taxon>
        <taxon>Spiralia</taxon>
        <taxon>Lophotrochozoa</taxon>
        <taxon>Mollusca</taxon>
        <taxon>Bivalvia</taxon>
        <taxon>Autobranchia</taxon>
        <taxon>Pteriomorphia</taxon>
        <taxon>Mytilida</taxon>
        <taxon>Mytiloidea</taxon>
        <taxon>Mytilidae</taxon>
        <taxon>Mytilinae</taxon>
        <taxon>Mytilus</taxon>
    </lineage>
</organism>
<feature type="signal peptide" evidence="3">
    <location>
        <begin position="1"/>
        <end position="22"/>
    </location>
</feature>
<dbReference type="Proteomes" id="UP000683360">
    <property type="component" value="Unassembled WGS sequence"/>
</dbReference>
<evidence type="ECO:0000256" key="1">
    <source>
        <dbReference type="SAM" id="MobiDB-lite"/>
    </source>
</evidence>
<dbReference type="AlphaFoldDB" id="A0A8S3VJ88"/>
<keyword evidence="2" id="KW-1133">Transmembrane helix</keyword>
<feature type="chain" id="PRO_5035850354" description="TNFR-Cys domain-containing protein" evidence="3">
    <location>
        <begin position="23"/>
        <end position="389"/>
    </location>
</feature>
<evidence type="ECO:0000256" key="2">
    <source>
        <dbReference type="SAM" id="Phobius"/>
    </source>
</evidence>
<dbReference type="OrthoDB" id="6116409at2759"/>
<feature type="region of interest" description="Disordered" evidence="1">
    <location>
        <begin position="333"/>
        <end position="365"/>
    </location>
</feature>
<evidence type="ECO:0000256" key="3">
    <source>
        <dbReference type="SAM" id="SignalP"/>
    </source>
</evidence>
<comment type="caution">
    <text evidence="4">The sequence shown here is derived from an EMBL/GenBank/DDBJ whole genome shotgun (WGS) entry which is preliminary data.</text>
</comment>
<feature type="compositionally biased region" description="Polar residues" evidence="1">
    <location>
        <begin position="355"/>
        <end position="365"/>
    </location>
</feature>
<gene>
    <name evidence="4" type="ORF">MEDL_68528</name>
</gene>
<feature type="region of interest" description="Disordered" evidence="1">
    <location>
        <begin position="282"/>
        <end position="303"/>
    </location>
</feature>
<feature type="transmembrane region" description="Helical" evidence="2">
    <location>
        <begin position="177"/>
        <end position="199"/>
    </location>
</feature>
<evidence type="ECO:0000313" key="5">
    <source>
        <dbReference type="Proteomes" id="UP000683360"/>
    </source>
</evidence>
<dbReference type="EMBL" id="CAJPWZ010003324">
    <property type="protein sequence ID" value="CAG2257277.1"/>
    <property type="molecule type" value="Genomic_DNA"/>
</dbReference>
<name>A0A8S3VJ88_MYTED</name>
<proteinExistence type="predicted"/>
<keyword evidence="2" id="KW-0812">Transmembrane</keyword>
<evidence type="ECO:0008006" key="6">
    <source>
        <dbReference type="Google" id="ProtNLM"/>
    </source>
</evidence>